<dbReference type="GeneID" id="3500927"/>
<keyword evidence="2" id="KW-1185">Reference proteome</keyword>
<dbReference type="AlphaFoldDB" id="Q4N1N0"/>
<dbReference type="RefSeq" id="XP_764338.1">
    <property type="nucleotide sequence ID" value="XM_759245.1"/>
</dbReference>
<accession>Q4N1N0</accession>
<dbReference type="OMA" id="IASHRYK"/>
<evidence type="ECO:0000313" key="1">
    <source>
        <dbReference type="EMBL" id="EAN32055.1"/>
    </source>
</evidence>
<name>Q4N1N0_THEPA</name>
<sequence length="155" mass="18395">MESPVTDMDINTLEYLSLEYLSSQTDPIDYNTLYFKILEENGLSTNETNVELWIRLYSNKNVLILINDEFYLYLRNNFKKKTRRKNVHLFDIDISQFEPNELVEHIPESRLLCSNSYRIRSLNLVLYEQVVKTNDRFKLLMAIASKRYSGMCTSD</sequence>
<dbReference type="KEGG" id="tpv:TP04_0702"/>
<dbReference type="eggNOG" id="ENOG502QY5R">
    <property type="taxonomic scope" value="Eukaryota"/>
</dbReference>
<reference evidence="1 2" key="1">
    <citation type="journal article" date="2005" name="Science">
        <title>Genome sequence of Theileria parva, a bovine pathogen that transforms lymphocytes.</title>
        <authorList>
            <person name="Gardner M.J."/>
            <person name="Bishop R."/>
            <person name="Shah T."/>
            <person name="de Villiers E.P."/>
            <person name="Carlton J.M."/>
            <person name="Hall N."/>
            <person name="Ren Q."/>
            <person name="Paulsen I.T."/>
            <person name="Pain A."/>
            <person name="Berriman M."/>
            <person name="Wilson R.J.M."/>
            <person name="Sato S."/>
            <person name="Ralph S.A."/>
            <person name="Mann D.J."/>
            <person name="Xiong Z."/>
            <person name="Shallom S.J."/>
            <person name="Weidman J."/>
            <person name="Jiang L."/>
            <person name="Lynn J."/>
            <person name="Weaver B."/>
            <person name="Shoaibi A."/>
            <person name="Domingo A.R."/>
            <person name="Wasawo D."/>
            <person name="Crabtree J."/>
            <person name="Wortman J.R."/>
            <person name="Haas B."/>
            <person name="Angiuoli S.V."/>
            <person name="Creasy T.H."/>
            <person name="Lu C."/>
            <person name="Suh B."/>
            <person name="Silva J.C."/>
            <person name="Utterback T.R."/>
            <person name="Feldblyum T.V."/>
            <person name="Pertea M."/>
            <person name="Allen J."/>
            <person name="Nierman W.C."/>
            <person name="Taracha E.L.N."/>
            <person name="Salzberg S.L."/>
            <person name="White O.R."/>
            <person name="Fitzhugh H.A."/>
            <person name="Morzaria S."/>
            <person name="Venter J.C."/>
            <person name="Fraser C.M."/>
            <person name="Nene V."/>
        </authorList>
    </citation>
    <scope>NUCLEOTIDE SEQUENCE [LARGE SCALE GENOMIC DNA]</scope>
    <source>
        <strain evidence="1 2">Muguga</strain>
    </source>
</reference>
<gene>
    <name evidence="1" type="ordered locus">TP04_0702</name>
</gene>
<organism evidence="1 2">
    <name type="scientific">Theileria parva</name>
    <name type="common">East coast fever infection agent</name>
    <dbReference type="NCBI Taxonomy" id="5875"/>
    <lineage>
        <taxon>Eukaryota</taxon>
        <taxon>Sar</taxon>
        <taxon>Alveolata</taxon>
        <taxon>Apicomplexa</taxon>
        <taxon>Aconoidasida</taxon>
        <taxon>Piroplasmida</taxon>
        <taxon>Theileriidae</taxon>
        <taxon>Theileria</taxon>
    </lineage>
</organism>
<protein>
    <submittedName>
        <fullName evidence="1">Uncharacterized protein</fullName>
    </submittedName>
</protein>
<proteinExistence type="predicted"/>
<comment type="caution">
    <text evidence="1">The sequence shown here is derived from an EMBL/GenBank/DDBJ whole genome shotgun (WGS) entry which is preliminary data.</text>
</comment>
<dbReference type="EMBL" id="AAGK01000004">
    <property type="protein sequence ID" value="EAN32055.1"/>
    <property type="molecule type" value="Genomic_DNA"/>
</dbReference>
<dbReference type="InParanoid" id="Q4N1N0"/>
<dbReference type="Proteomes" id="UP000001949">
    <property type="component" value="Unassembled WGS sequence"/>
</dbReference>
<evidence type="ECO:0000313" key="2">
    <source>
        <dbReference type="Proteomes" id="UP000001949"/>
    </source>
</evidence>
<dbReference type="VEuPathDB" id="PiroplasmaDB:TpMuguga_04g00702"/>